<accession>A0A1H4FFG5</accession>
<evidence type="ECO:0000313" key="21">
    <source>
        <dbReference type="Proteomes" id="UP000242469"/>
    </source>
</evidence>
<comment type="similarity">
    <text evidence="3 14">Belongs to the peptidase M16 family.</text>
</comment>
<evidence type="ECO:0000256" key="7">
    <source>
        <dbReference type="ARBA" id="ARBA00022723"/>
    </source>
</evidence>
<dbReference type="PANTHER" id="PTHR43690:SF18">
    <property type="entry name" value="INSULIN-DEGRADING ENZYME-RELATED"/>
    <property type="match status" value="1"/>
</dbReference>
<sequence length="954" mass="109118">MQSLFRFQFSKALMLLAMLLLSLTVQAEIIQSTLDTRSYRQFELDNGLNVILVSDPDADKAAVSMNVGVGSNANPSDRPGLAHFLEHMLFLGTEKYPEAGSYQSFISSHGGSHNAFTAYENTNYFFSVEASVLPGALDRFAQFFIAPLFSPEYVDRERHAVESEFQAKRRDDSRRSFEASKQVLNPEHHYSRFAVGNLKTLSNTSDSEIRDALIRFYERYYSANLMTLAVLGTESLDTLEQQVRKDFAAVPNRNAKPFVDTAPLFEADRLPAQLNIETLRDTRQLSLSFPMPSYREYWQQKPLYYLSSLIGYEGKGSLLSYLKQAGLARGLSAYPALDLPDSAMLRIQVDLTEQGREQIDHVTASIFSFIELLRRDGIDPELYREEQQLAEVQFRFRDKLDPTHLVMQLSQAAGRYPTEYLLKGDYHLGEFDAELISRYLDRMTPDNLLLTLEGKGLKTEQIEPLYNTAYGIDTIATDRLQRWREPAVLDQLQVRGRNPFIASDFSLIDSANQTIPQEAWSEPGARLWYLPDSDFERPRADFYFTLLSPVANQGPEQALLASLYTRMVEDQLNETLYDASLAGLSANLYPHQRGISLRLSGFNDKQALLLEKILQALRQPSLEQARFDRIKRQLHEQLNNSLKDKPYNLAFDQLYTRLMRSWSTEQKLAKLESLSLSDLEKFYPLLLQPAELSLLAHGNLSRDQAIEMARSVRKQLQPNNSPWQAVPVEVVLLPKNEFLIGNLETEHHDSTALLYLQGPDESLKTRAATALINEIISTPFYTSLRTEKQFGYIVSSQFMPLRERAGVALVVQSPNTDPIRLHGEYKLFLQQMLEQLITMPQEELDRYRQSLLSRINQQDNDLRTRSDRLWREIDRGNHDFDTREQLSEITRELSRADLLQTMEQLLQRQLLIRSFGSSVEHEISSEAMQDSAERLDTLKQEQLGATLPYPGSGS</sequence>
<evidence type="ECO:0000259" key="19">
    <source>
        <dbReference type="Pfam" id="PF22456"/>
    </source>
</evidence>
<comment type="cofactor">
    <cofactor evidence="1">
        <name>Zn(2+)</name>
        <dbReference type="ChEBI" id="CHEBI:29105"/>
    </cofactor>
</comment>
<dbReference type="Pfam" id="PF16187">
    <property type="entry name" value="Peptidase_M16_M"/>
    <property type="match status" value="1"/>
</dbReference>
<protein>
    <recommendedName>
        <fullName evidence="5">Protease 3</fullName>
        <ecNumber evidence="4">3.4.24.55</ecNumber>
    </recommendedName>
    <alternativeName>
        <fullName evidence="13">Pitrilysin</fullName>
    </alternativeName>
    <alternativeName>
        <fullName evidence="12">Protease III</fullName>
    </alternativeName>
    <alternativeName>
        <fullName evidence="11">Protease pi</fullName>
    </alternativeName>
</protein>
<keyword evidence="10" id="KW-0482">Metalloprotease</keyword>
<keyword evidence="9" id="KW-0862">Zinc</keyword>
<dbReference type="InterPro" id="IPR011765">
    <property type="entry name" value="Pept_M16_N"/>
</dbReference>
<evidence type="ECO:0000256" key="6">
    <source>
        <dbReference type="ARBA" id="ARBA00022670"/>
    </source>
</evidence>
<dbReference type="InterPro" id="IPR001431">
    <property type="entry name" value="Pept_M16_Zn_BS"/>
</dbReference>
<keyword evidence="21" id="KW-1185">Reference proteome</keyword>
<dbReference type="Proteomes" id="UP000242469">
    <property type="component" value="Unassembled WGS sequence"/>
</dbReference>
<evidence type="ECO:0000256" key="2">
    <source>
        <dbReference type="ARBA" id="ARBA00002184"/>
    </source>
</evidence>
<evidence type="ECO:0000259" key="16">
    <source>
        <dbReference type="Pfam" id="PF00675"/>
    </source>
</evidence>
<evidence type="ECO:0000259" key="18">
    <source>
        <dbReference type="Pfam" id="PF16187"/>
    </source>
</evidence>
<dbReference type="InterPro" id="IPR054734">
    <property type="entry name" value="PqqF-like_C_4"/>
</dbReference>
<dbReference type="InterPro" id="IPR050626">
    <property type="entry name" value="Peptidase_M16"/>
</dbReference>
<feature type="domain" description="Peptidase M16 C-terminal" evidence="17">
    <location>
        <begin position="210"/>
        <end position="387"/>
    </location>
</feature>
<dbReference type="Gene3D" id="3.30.830.10">
    <property type="entry name" value="Metalloenzyme, LuxS/M16 peptidase-like"/>
    <property type="match status" value="4"/>
</dbReference>
<keyword evidence="15" id="KW-0732">Signal</keyword>
<dbReference type="FunFam" id="3.30.830.10:FF:000005">
    <property type="entry name" value="nardilysin isoform X1"/>
    <property type="match status" value="1"/>
</dbReference>
<dbReference type="STRING" id="1122198.SAMN02745729_11123"/>
<keyword evidence="7" id="KW-0479">Metal-binding</keyword>
<evidence type="ECO:0000313" key="20">
    <source>
        <dbReference type="EMBL" id="SEA96103.1"/>
    </source>
</evidence>
<dbReference type="InterPro" id="IPR011249">
    <property type="entry name" value="Metalloenz_LuxS/M16"/>
</dbReference>
<dbReference type="PANTHER" id="PTHR43690">
    <property type="entry name" value="NARDILYSIN"/>
    <property type="match status" value="1"/>
</dbReference>
<dbReference type="GO" id="GO:0046872">
    <property type="term" value="F:metal ion binding"/>
    <property type="evidence" value="ECO:0007669"/>
    <property type="project" value="UniProtKB-KW"/>
</dbReference>
<dbReference type="FunFam" id="3.30.830.10:FF:000012">
    <property type="entry name" value="Protease 3"/>
    <property type="match status" value="1"/>
</dbReference>
<evidence type="ECO:0000256" key="9">
    <source>
        <dbReference type="ARBA" id="ARBA00022833"/>
    </source>
</evidence>
<dbReference type="InterPro" id="IPR032632">
    <property type="entry name" value="Peptidase_M16_M"/>
</dbReference>
<dbReference type="GO" id="GO:0005737">
    <property type="term" value="C:cytoplasm"/>
    <property type="evidence" value="ECO:0007669"/>
    <property type="project" value="UniProtKB-ARBA"/>
</dbReference>
<feature type="domain" description="Coenzyme PQQ synthesis protein F-like C-terminal lobe" evidence="19">
    <location>
        <begin position="771"/>
        <end position="870"/>
    </location>
</feature>
<name>A0A1H4FFG5_9GAMM</name>
<dbReference type="Pfam" id="PF00675">
    <property type="entry name" value="Peptidase_M16"/>
    <property type="match status" value="1"/>
</dbReference>
<comment type="function">
    <text evidence="2">Endopeptidase that degrades small peptides of less than 7 kDa, such as glucagon and insulin.</text>
</comment>
<gene>
    <name evidence="20" type="ORF">SAMN02745729_11123</name>
</gene>
<dbReference type="Pfam" id="PF05193">
    <property type="entry name" value="Peptidase_M16_C"/>
    <property type="match status" value="1"/>
</dbReference>
<dbReference type="SUPFAM" id="SSF63411">
    <property type="entry name" value="LuxS/MPP-like metallohydrolase"/>
    <property type="match status" value="4"/>
</dbReference>
<evidence type="ECO:0000256" key="11">
    <source>
        <dbReference type="ARBA" id="ARBA00029597"/>
    </source>
</evidence>
<proteinExistence type="inferred from homology"/>
<dbReference type="EC" id="3.4.24.55" evidence="4"/>
<evidence type="ECO:0000256" key="14">
    <source>
        <dbReference type="RuleBase" id="RU004447"/>
    </source>
</evidence>
<evidence type="ECO:0000256" key="15">
    <source>
        <dbReference type="SAM" id="SignalP"/>
    </source>
</evidence>
<dbReference type="Pfam" id="PF22456">
    <property type="entry name" value="PqqF-like_C_4"/>
    <property type="match status" value="1"/>
</dbReference>
<dbReference type="GO" id="GO:0006508">
    <property type="term" value="P:proteolysis"/>
    <property type="evidence" value="ECO:0007669"/>
    <property type="project" value="UniProtKB-KW"/>
</dbReference>
<evidence type="ECO:0000256" key="4">
    <source>
        <dbReference type="ARBA" id="ARBA00012449"/>
    </source>
</evidence>
<dbReference type="GO" id="GO:0004222">
    <property type="term" value="F:metalloendopeptidase activity"/>
    <property type="evidence" value="ECO:0007669"/>
    <property type="project" value="UniProtKB-EC"/>
</dbReference>
<evidence type="ECO:0000256" key="5">
    <source>
        <dbReference type="ARBA" id="ARBA00017565"/>
    </source>
</evidence>
<dbReference type="RefSeq" id="WP_175527662.1">
    <property type="nucleotide sequence ID" value="NZ_FNRJ01000011.1"/>
</dbReference>
<feature type="chain" id="PRO_5017314687" description="Protease 3" evidence="15">
    <location>
        <begin position="28"/>
        <end position="954"/>
    </location>
</feature>
<dbReference type="InterPro" id="IPR007863">
    <property type="entry name" value="Peptidase_M16_C"/>
</dbReference>
<dbReference type="EMBL" id="FNRJ01000011">
    <property type="protein sequence ID" value="SEA96103.1"/>
    <property type="molecule type" value="Genomic_DNA"/>
</dbReference>
<reference evidence="21" key="1">
    <citation type="submission" date="2016-10" db="EMBL/GenBank/DDBJ databases">
        <authorList>
            <person name="Varghese N."/>
            <person name="Submissions S."/>
        </authorList>
    </citation>
    <scope>NUCLEOTIDE SEQUENCE [LARGE SCALE GENOMIC DNA]</scope>
    <source>
        <strain evidence="21">DSM 11526</strain>
    </source>
</reference>
<dbReference type="PROSITE" id="PS00143">
    <property type="entry name" value="INSULINASE"/>
    <property type="match status" value="1"/>
</dbReference>
<evidence type="ECO:0000256" key="3">
    <source>
        <dbReference type="ARBA" id="ARBA00007261"/>
    </source>
</evidence>
<evidence type="ECO:0000256" key="13">
    <source>
        <dbReference type="ARBA" id="ARBA00033450"/>
    </source>
</evidence>
<keyword evidence="8" id="KW-0378">Hydrolase</keyword>
<evidence type="ECO:0000256" key="12">
    <source>
        <dbReference type="ARBA" id="ARBA00031184"/>
    </source>
</evidence>
<feature type="signal peptide" evidence="15">
    <location>
        <begin position="1"/>
        <end position="27"/>
    </location>
</feature>
<dbReference type="AlphaFoldDB" id="A0A1H4FFG5"/>
<feature type="domain" description="Peptidase M16 middle/third" evidence="18">
    <location>
        <begin position="394"/>
        <end position="669"/>
    </location>
</feature>
<evidence type="ECO:0000256" key="8">
    <source>
        <dbReference type="ARBA" id="ARBA00022801"/>
    </source>
</evidence>
<keyword evidence="6" id="KW-0645">Protease</keyword>
<evidence type="ECO:0000256" key="10">
    <source>
        <dbReference type="ARBA" id="ARBA00023049"/>
    </source>
</evidence>
<evidence type="ECO:0000256" key="1">
    <source>
        <dbReference type="ARBA" id="ARBA00001947"/>
    </source>
</evidence>
<feature type="domain" description="Peptidase M16 N-terminal" evidence="16">
    <location>
        <begin position="50"/>
        <end position="172"/>
    </location>
</feature>
<evidence type="ECO:0000259" key="17">
    <source>
        <dbReference type="Pfam" id="PF05193"/>
    </source>
</evidence>
<organism evidence="20 21">
    <name type="scientific">Marinobacterium iners DSM 11526</name>
    <dbReference type="NCBI Taxonomy" id="1122198"/>
    <lineage>
        <taxon>Bacteria</taxon>
        <taxon>Pseudomonadati</taxon>
        <taxon>Pseudomonadota</taxon>
        <taxon>Gammaproteobacteria</taxon>
        <taxon>Oceanospirillales</taxon>
        <taxon>Oceanospirillaceae</taxon>
        <taxon>Marinobacterium</taxon>
    </lineage>
</organism>